<reference evidence="1" key="1">
    <citation type="submission" date="2023-04" db="EMBL/GenBank/DDBJ databases">
        <title>Phytophthora fragariaefolia NBRC 109709.</title>
        <authorList>
            <person name="Ichikawa N."/>
            <person name="Sato H."/>
            <person name="Tonouchi N."/>
        </authorList>
    </citation>
    <scope>NUCLEOTIDE SEQUENCE</scope>
    <source>
        <strain evidence="1">NBRC 109709</strain>
    </source>
</reference>
<sequence length="222" mass="22322">MAGSGSTPSSPTVTSSGQGASTAAAATPVMTTATSGDATASCIASGAVAGLAGTGAIPGPGASAGGLLGVVSGYGLPRAGMAGGSGTPAVPTFYGGGHGIGGFNFGSISTGLVGVAGYGSPRVGMATAPVKMDNVPKMKGSFDLFAVQLRTFLTRMDCWSVVDRTFDQSDPLLRTSFEMKDNVAREAILSGVPAQDAEMICQEETAFAMWNRFVDKQTKREY</sequence>
<evidence type="ECO:0000313" key="1">
    <source>
        <dbReference type="EMBL" id="GMF24219.1"/>
    </source>
</evidence>
<name>A0A9W6WZL9_9STRA</name>
<gene>
    <name evidence="1" type="ORF">Pfra01_000402500</name>
</gene>
<organism evidence="1 2">
    <name type="scientific">Phytophthora fragariaefolia</name>
    <dbReference type="NCBI Taxonomy" id="1490495"/>
    <lineage>
        <taxon>Eukaryota</taxon>
        <taxon>Sar</taxon>
        <taxon>Stramenopiles</taxon>
        <taxon>Oomycota</taxon>
        <taxon>Peronosporomycetes</taxon>
        <taxon>Peronosporales</taxon>
        <taxon>Peronosporaceae</taxon>
        <taxon>Phytophthora</taxon>
    </lineage>
</organism>
<protein>
    <submittedName>
        <fullName evidence="1">Unnamed protein product</fullName>
    </submittedName>
</protein>
<dbReference type="EMBL" id="BSXT01000315">
    <property type="protein sequence ID" value="GMF24219.1"/>
    <property type="molecule type" value="Genomic_DNA"/>
</dbReference>
<dbReference type="AlphaFoldDB" id="A0A9W6WZL9"/>
<keyword evidence="2" id="KW-1185">Reference proteome</keyword>
<proteinExistence type="predicted"/>
<dbReference type="Proteomes" id="UP001165121">
    <property type="component" value="Unassembled WGS sequence"/>
</dbReference>
<accession>A0A9W6WZL9</accession>
<comment type="caution">
    <text evidence="1">The sequence shown here is derived from an EMBL/GenBank/DDBJ whole genome shotgun (WGS) entry which is preliminary data.</text>
</comment>
<evidence type="ECO:0000313" key="2">
    <source>
        <dbReference type="Proteomes" id="UP001165121"/>
    </source>
</evidence>